<evidence type="ECO:0000313" key="2">
    <source>
        <dbReference type="EMBL" id="GAA1623421.1"/>
    </source>
</evidence>
<sequence length="189" mass="20954">MSAVMQWDKHDQVEVIAMTPELAQKYIASRWSDEGYSIKTVTVIVDLPEPRTLYEISGRLRYDPASQPSRQEDERTEFPGLGDGALAPIDQVVTKLSEYPPYGWDVSATGWDRQQVEAAFAEHMSEARRLRATRVEAFSRFPLGCVVVRTTDGQKLIRSTTSGGAPCWQTASGVVLDAHVNPAELTVIA</sequence>
<evidence type="ECO:0000313" key="3">
    <source>
        <dbReference type="Proteomes" id="UP001500064"/>
    </source>
</evidence>
<feature type="region of interest" description="Disordered" evidence="1">
    <location>
        <begin position="63"/>
        <end position="82"/>
    </location>
</feature>
<proteinExistence type="predicted"/>
<name>A0ABN2F200_9ACTN</name>
<dbReference type="Proteomes" id="UP001500064">
    <property type="component" value="Unassembled WGS sequence"/>
</dbReference>
<comment type="caution">
    <text evidence="2">The sequence shown here is derived from an EMBL/GenBank/DDBJ whole genome shotgun (WGS) entry which is preliminary data.</text>
</comment>
<gene>
    <name evidence="2" type="ORF">GCM10009733_020060</name>
</gene>
<organism evidence="2 3">
    <name type="scientific">Nonomuraea maheshkhaliensis</name>
    <dbReference type="NCBI Taxonomy" id="419590"/>
    <lineage>
        <taxon>Bacteria</taxon>
        <taxon>Bacillati</taxon>
        <taxon>Actinomycetota</taxon>
        <taxon>Actinomycetes</taxon>
        <taxon>Streptosporangiales</taxon>
        <taxon>Streptosporangiaceae</taxon>
        <taxon>Nonomuraea</taxon>
    </lineage>
</organism>
<dbReference type="RefSeq" id="WP_346103385.1">
    <property type="nucleotide sequence ID" value="NZ_BAAAMU010000011.1"/>
</dbReference>
<keyword evidence="3" id="KW-1185">Reference proteome</keyword>
<dbReference type="EMBL" id="BAAAMU010000011">
    <property type="protein sequence ID" value="GAA1623421.1"/>
    <property type="molecule type" value="Genomic_DNA"/>
</dbReference>
<evidence type="ECO:0000256" key="1">
    <source>
        <dbReference type="SAM" id="MobiDB-lite"/>
    </source>
</evidence>
<reference evidence="2 3" key="1">
    <citation type="journal article" date="2019" name="Int. J. Syst. Evol. Microbiol.">
        <title>The Global Catalogue of Microorganisms (GCM) 10K type strain sequencing project: providing services to taxonomists for standard genome sequencing and annotation.</title>
        <authorList>
            <consortium name="The Broad Institute Genomics Platform"/>
            <consortium name="The Broad Institute Genome Sequencing Center for Infectious Disease"/>
            <person name="Wu L."/>
            <person name="Ma J."/>
        </authorList>
    </citation>
    <scope>NUCLEOTIDE SEQUENCE [LARGE SCALE GENOMIC DNA]</scope>
    <source>
        <strain evidence="2 3">JCM 13929</strain>
    </source>
</reference>
<accession>A0ABN2F200</accession>
<protein>
    <submittedName>
        <fullName evidence="2">Uncharacterized protein</fullName>
    </submittedName>
</protein>